<dbReference type="AlphaFoldDB" id="A0A8H4PM05"/>
<comment type="caution">
    <text evidence="2">The sequence shown here is derived from an EMBL/GenBank/DDBJ whole genome shotgun (WGS) entry which is preliminary data.</text>
</comment>
<proteinExistence type="predicted"/>
<evidence type="ECO:0000256" key="1">
    <source>
        <dbReference type="SAM" id="MobiDB-lite"/>
    </source>
</evidence>
<dbReference type="Proteomes" id="UP000557566">
    <property type="component" value="Unassembled WGS sequence"/>
</dbReference>
<feature type="compositionally biased region" description="Basic and acidic residues" evidence="1">
    <location>
        <begin position="59"/>
        <end position="71"/>
    </location>
</feature>
<protein>
    <submittedName>
        <fullName evidence="2">Uncharacterized protein</fullName>
    </submittedName>
</protein>
<feature type="region of interest" description="Disordered" evidence="1">
    <location>
        <begin position="122"/>
        <end position="142"/>
    </location>
</feature>
<organism evidence="2 3">
    <name type="scientific">Ophiocordyceps sinensis</name>
    <dbReference type="NCBI Taxonomy" id="72228"/>
    <lineage>
        <taxon>Eukaryota</taxon>
        <taxon>Fungi</taxon>
        <taxon>Dikarya</taxon>
        <taxon>Ascomycota</taxon>
        <taxon>Pezizomycotina</taxon>
        <taxon>Sordariomycetes</taxon>
        <taxon>Hypocreomycetidae</taxon>
        <taxon>Hypocreales</taxon>
        <taxon>Ophiocordycipitaceae</taxon>
        <taxon>Ophiocordyceps</taxon>
    </lineage>
</organism>
<sequence>MMPLQGGQILLPRGGGLVSRANGVTADQADRPSAAGSPPASETRRLHNPSMLGGGCGGDRGDSRGGRRTKEGNSSAARCLLTSPCQPSASISRYYYSIRIQMQTIMLAGICWSPGGLTIRDSDPATGHGPAGGRRTRNDAVRAGSPDAGCPWAYVQRLVRQFPAV</sequence>
<keyword evidence="3" id="KW-1185">Reference proteome</keyword>
<accession>A0A8H4PM05</accession>
<name>A0A8H4PM05_9HYPO</name>
<reference evidence="2 3" key="1">
    <citation type="journal article" date="2020" name="Genome Biol. Evol.">
        <title>A new high-quality draft genome assembly of the Chinese cordyceps Ophiocordyceps sinensis.</title>
        <authorList>
            <person name="Shu R."/>
            <person name="Zhang J."/>
            <person name="Meng Q."/>
            <person name="Zhang H."/>
            <person name="Zhou G."/>
            <person name="Li M."/>
            <person name="Wu P."/>
            <person name="Zhao Y."/>
            <person name="Chen C."/>
            <person name="Qin Q."/>
        </authorList>
    </citation>
    <scope>NUCLEOTIDE SEQUENCE [LARGE SCALE GENOMIC DNA]</scope>
    <source>
        <strain evidence="2 3">IOZ07</strain>
    </source>
</reference>
<feature type="region of interest" description="Disordered" evidence="1">
    <location>
        <begin position="24"/>
        <end position="76"/>
    </location>
</feature>
<gene>
    <name evidence="2" type="ORF">G6O67_006316</name>
</gene>
<dbReference type="EMBL" id="JAAVMX010000007">
    <property type="protein sequence ID" value="KAF4506213.1"/>
    <property type="molecule type" value="Genomic_DNA"/>
</dbReference>
<evidence type="ECO:0000313" key="3">
    <source>
        <dbReference type="Proteomes" id="UP000557566"/>
    </source>
</evidence>
<evidence type="ECO:0000313" key="2">
    <source>
        <dbReference type="EMBL" id="KAF4506213.1"/>
    </source>
</evidence>